<dbReference type="STRING" id="394096.DB31_7602"/>
<organism evidence="3 4">
    <name type="scientific">Hyalangium minutum</name>
    <dbReference type="NCBI Taxonomy" id="394096"/>
    <lineage>
        <taxon>Bacteria</taxon>
        <taxon>Pseudomonadati</taxon>
        <taxon>Myxococcota</taxon>
        <taxon>Myxococcia</taxon>
        <taxon>Myxococcales</taxon>
        <taxon>Cystobacterineae</taxon>
        <taxon>Archangiaceae</taxon>
        <taxon>Hyalangium</taxon>
    </lineage>
</organism>
<dbReference type="PANTHER" id="PTHR43747">
    <property type="entry name" value="FAD-BINDING PROTEIN"/>
    <property type="match status" value="1"/>
</dbReference>
<gene>
    <name evidence="3" type="ORF">DB31_7602</name>
</gene>
<comment type="caution">
    <text evidence="3">The sequence shown here is derived from an EMBL/GenBank/DDBJ whole genome shotgun (WGS) entry which is preliminary data.</text>
</comment>
<dbReference type="RefSeq" id="WP_044189079.1">
    <property type="nucleotide sequence ID" value="NZ_JMCB01000006.1"/>
</dbReference>
<dbReference type="InterPro" id="IPR050816">
    <property type="entry name" value="Flavin-dep_Halogenase_NPB"/>
</dbReference>
<reference evidence="3 4" key="1">
    <citation type="submission" date="2014-04" db="EMBL/GenBank/DDBJ databases">
        <title>Genome assembly of Hyalangium minutum DSM 14724.</title>
        <authorList>
            <person name="Sharma G."/>
            <person name="Subramanian S."/>
        </authorList>
    </citation>
    <scope>NUCLEOTIDE SEQUENCE [LARGE SCALE GENOMIC DNA]</scope>
    <source>
        <strain evidence="3 4">DSM 14724</strain>
    </source>
</reference>
<dbReference type="PANTHER" id="PTHR43747:SF5">
    <property type="entry name" value="FAD-BINDING DOMAIN-CONTAINING PROTEIN"/>
    <property type="match status" value="1"/>
</dbReference>
<keyword evidence="4" id="KW-1185">Reference proteome</keyword>
<accession>A0A085WL02</accession>
<evidence type="ECO:0000313" key="3">
    <source>
        <dbReference type="EMBL" id="KFE68365.1"/>
    </source>
</evidence>
<proteinExistence type="predicted"/>
<keyword evidence="2" id="KW-0503">Monooxygenase</keyword>
<dbReference type="Proteomes" id="UP000028725">
    <property type="component" value="Unassembled WGS sequence"/>
</dbReference>
<dbReference type="GO" id="GO:0004497">
    <property type="term" value="F:monooxygenase activity"/>
    <property type="evidence" value="ECO:0007669"/>
    <property type="project" value="UniProtKB-KW"/>
</dbReference>
<dbReference type="Pfam" id="PF04820">
    <property type="entry name" value="Trp_halogenase"/>
    <property type="match status" value="2"/>
</dbReference>
<evidence type="ECO:0000256" key="2">
    <source>
        <dbReference type="ARBA" id="ARBA00023033"/>
    </source>
</evidence>
<keyword evidence="1" id="KW-0560">Oxidoreductase</keyword>
<dbReference type="Gene3D" id="3.50.50.60">
    <property type="entry name" value="FAD/NAD(P)-binding domain"/>
    <property type="match status" value="1"/>
</dbReference>
<dbReference type="PRINTS" id="PR00420">
    <property type="entry name" value="RNGMNOXGNASE"/>
</dbReference>
<dbReference type="InterPro" id="IPR006905">
    <property type="entry name" value="Flavin_halogenase"/>
</dbReference>
<evidence type="ECO:0000313" key="4">
    <source>
        <dbReference type="Proteomes" id="UP000028725"/>
    </source>
</evidence>
<dbReference type="InterPro" id="IPR036188">
    <property type="entry name" value="FAD/NAD-bd_sf"/>
</dbReference>
<dbReference type="OrthoDB" id="9799983at2"/>
<dbReference type="Gene3D" id="3.30.9.100">
    <property type="match status" value="1"/>
</dbReference>
<dbReference type="SUPFAM" id="SSF51905">
    <property type="entry name" value="FAD/NAD(P)-binding domain"/>
    <property type="match status" value="1"/>
</dbReference>
<dbReference type="AlphaFoldDB" id="A0A085WL02"/>
<evidence type="ECO:0000256" key="1">
    <source>
        <dbReference type="ARBA" id="ARBA00023002"/>
    </source>
</evidence>
<dbReference type="EMBL" id="JMCB01000006">
    <property type="protein sequence ID" value="KFE68365.1"/>
    <property type="molecule type" value="Genomic_DNA"/>
</dbReference>
<name>A0A085WL02_9BACT</name>
<sequence length="492" mass="55998">MAAEQFDLIVVGGGPAGSSLAAFVAQQGHRVLLLEKEKFPRYQIGESLLPSTVQGICKLLGVYEEIHQAGFTTKNGGTLKWGRSPEPWTFNFRDTPLLGGAFGRGYAFQVERAKFDNILLQNAKRKGAVVREQQTVRGVIEENGRVVGLRYEDETGQPREVRGRYVADASGNTGTLYTHVGERVWSKFFRNLAIFAYWRGGKRLPAPNQGNILTAAFKEGWFWYIPLTHNSDLTSVGAVVPVESADRIRELGHEKAYLEFIRQSPIISEYLANAQRIEDHELYGKIRIRRDWSYMNSRFWRPGMVLLGDTACFVDPLLSSGVHLATYSALLASRSINTFLRGEVNEERCMEEYEKRYRKEYGVFYDFLLSFYDMEQEVESYFWAARKVINTEEKANEQFIRLVAGSTSAHEFFQDREGIGSRMAETHRETDDAPKPDDIIDGYHDVRSQILAQANQGDQRPREKPMFPGGLVATDDGFRWMEHPIELSSEAR</sequence>
<protein>
    <submittedName>
        <fullName evidence="3">FAD-binding protein</fullName>
    </submittedName>
</protein>